<accession>A0A1G8ZZ33</accession>
<keyword evidence="2" id="KW-1185">Reference proteome</keyword>
<protein>
    <submittedName>
        <fullName evidence="1">Uncharacterized protein</fullName>
    </submittedName>
</protein>
<sequence>MRKKNEKLKIYEFLYNRLPFSDDETKEYQALCRSEALEEEFEQYLQDISMTNIDVYWHSEVFVDGEREFVHVLLITDYCYYIFILHDLEGGHYVNPFNILCTDSHEAVMDLNRSDKLYQMFRAQLIDEGEFQRPIIIKYVMMNDRFTMKTRKSDLFLSKENLPYYLKAIEHSAVIKNKNTPMPG</sequence>
<dbReference type="Proteomes" id="UP000199008">
    <property type="component" value="Unassembled WGS sequence"/>
</dbReference>
<dbReference type="EMBL" id="FNFY01000001">
    <property type="protein sequence ID" value="SDK20261.1"/>
    <property type="molecule type" value="Genomic_DNA"/>
</dbReference>
<reference evidence="2" key="1">
    <citation type="submission" date="2016-10" db="EMBL/GenBank/DDBJ databases">
        <authorList>
            <person name="Varghese N."/>
            <person name="Submissions S."/>
        </authorList>
    </citation>
    <scope>NUCLEOTIDE SEQUENCE [LARGE SCALE GENOMIC DNA]</scope>
    <source>
        <strain evidence="2">CGMCC 1.8895</strain>
    </source>
</reference>
<organism evidence="1 2">
    <name type="scientific">Lacicoccus qingdaonensis</name>
    <dbReference type="NCBI Taxonomy" id="576118"/>
    <lineage>
        <taxon>Bacteria</taxon>
        <taxon>Bacillati</taxon>
        <taxon>Bacillota</taxon>
        <taxon>Bacilli</taxon>
        <taxon>Bacillales</taxon>
        <taxon>Salinicoccaceae</taxon>
        <taxon>Lacicoccus</taxon>
    </lineage>
</organism>
<proteinExistence type="predicted"/>
<dbReference type="AlphaFoldDB" id="A0A1G8ZZ33"/>
<dbReference type="RefSeq" id="WP_092983601.1">
    <property type="nucleotide sequence ID" value="NZ_FNFY01000001.1"/>
</dbReference>
<dbReference type="OrthoDB" id="2388542at2"/>
<evidence type="ECO:0000313" key="2">
    <source>
        <dbReference type="Proteomes" id="UP000199008"/>
    </source>
</evidence>
<gene>
    <name evidence="1" type="ORF">SAMN05216216_10150</name>
</gene>
<evidence type="ECO:0000313" key="1">
    <source>
        <dbReference type="EMBL" id="SDK20261.1"/>
    </source>
</evidence>
<name>A0A1G8ZZ33_9BACL</name>